<dbReference type="GO" id="GO:0071555">
    <property type="term" value="P:cell wall organization"/>
    <property type="evidence" value="ECO:0007669"/>
    <property type="project" value="InterPro"/>
</dbReference>
<evidence type="ECO:0000256" key="1">
    <source>
        <dbReference type="ARBA" id="ARBA00004651"/>
    </source>
</evidence>
<dbReference type="Pfam" id="PF00990">
    <property type="entry name" value="GGDEF"/>
    <property type="match status" value="1"/>
</dbReference>
<dbReference type="Proteomes" id="UP000181997">
    <property type="component" value="Unassembled WGS sequence"/>
</dbReference>
<comment type="subcellular location">
    <subcellularLocation>
        <location evidence="1">Cell membrane</location>
        <topology evidence="1">Multi-pass membrane protein</topology>
    </subcellularLocation>
</comment>
<dbReference type="AlphaFoldDB" id="A0A1C3YQ30"/>
<evidence type="ECO:0000259" key="7">
    <source>
        <dbReference type="PROSITE" id="PS50887"/>
    </source>
</evidence>
<feature type="domain" description="GGDEF" evidence="7">
    <location>
        <begin position="226"/>
        <end position="360"/>
    </location>
</feature>
<evidence type="ECO:0000313" key="8">
    <source>
        <dbReference type="EMBL" id="SCB72128.1"/>
    </source>
</evidence>
<dbReference type="FunFam" id="3.30.70.270:FF:000001">
    <property type="entry name" value="Diguanylate cyclase domain protein"/>
    <property type="match status" value="1"/>
</dbReference>
<dbReference type="InterPro" id="IPR043128">
    <property type="entry name" value="Rev_trsase/Diguanyl_cyclase"/>
</dbReference>
<dbReference type="Gene3D" id="3.30.70.270">
    <property type="match status" value="1"/>
</dbReference>
<protein>
    <submittedName>
        <fullName evidence="8">Diguanylate cyclase</fullName>
    </submittedName>
</protein>
<feature type="transmembrane region" description="Helical" evidence="6">
    <location>
        <begin position="157"/>
        <end position="179"/>
    </location>
</feature>
<feature type="transmembrane region" description="Helical" evidence="6">
    <location>
        <begin position="103"/>
        <end position="121"/>
    </location>
</feature>
<sequence length="364" mass="41238">MISDLVINISLLMSFTFVWHQLFRKNRLTMSSPFYIKIVDGILAGLLGVILMHYSIGVNNITILDLRHIPVILVAFYGGFLPTIISAVVIITGRFLIDVNFSSYVALYMMLTIAGGAGLIVRYMKGGPWKRWTALLLYSQLIFSAALYIVVEDYSTVLDYALFHIVSTLIGGYLTLYFVDYIRKTSERYYQYKENAQRDALTGLYNVRSFDTHYNRIVKEAIEENETCAICLIDVDHFKQINDTYGHQAGDEVLKQLAELLSRLTRSGDILSRNGGEEFSLLLPKCTVEDAKEIAGRVREAVFKQGFLLPDQAKLQLSVSIGVSAFNPVEEKEESLFQDADEALYKAKQNGRNIVCTSWECSYR</sequence>
<dbReference type="InterPro" id="IPR050469">
    <property type="entry name" value="Diguanylate_Cyclase"/>
</dbReference>
<dbReference type="GO" id="GO:0043709">
    <property type="term" value="P:cell adhesion involved in single-species biofilm formation"/>
    <property type="evidence" value="ECO:0007669"/>
    <property type="project" value="TreeGrafter"/>
</dbReference>
<evidence type="ECO:0000256" key="3">
    <source>
        <dbReference type="ARBA" id="ARBA00022692"/>
    </source>
</evidence>
<name>A0A1C3YQ30_9BACI</name>
<evidence type="ECO:0000256" key="4">
    <source>
        <dbReference type="ARBA" id="ARBA00022989"/>
    </source>
</evidence>
<keyword evidence="2" id="KW-1003">Cell membrane</keyword>
<dbReference type="PROSITE" id="PS50887">
    <property type="entry name" value="GGDEF"/>
    <property type="match status" value="1"/>
</dbReference>
<dbReference type="RefSeq" id="WP_032086293.1">
    <property type="nucleotide sequence ID" value="NZ_FMAU01000001.1"/>
</dbReference>
<dbReference type="SMART" id="SM00267">
    <property type="entry name" value="GGDEF"/>
    <property type="match status" value="1"/>
</dbReference>
<feature type="transmembrane region" description="Helical" evidence="6">
    <location>
        <begin position="69"/>
        <end position="97"/>
    </location>
</feature>
<keyword evidence="9" id="KW-1185">Reference proteome</keyword>
<dbReference type="InterPro" id="IPR029787">
    <property type="entry name" value="Nucleotide_cyclase"/>
</dbReference>
<keyword evidence="5 6" id="KW-0472">Membrane</keyword>
<proteinExistence type="predicted"/>
<reference evidence="9" key="1">
    <citation type="submission" date="2016-08" db="EMBL/GenBank/DDBJ databases">
        <authorList>
            <person name="Varghese N."/>
            <person name="Submissions Spin"/>
        </authorList>
    </citation>
    <scope>NUCLEOTIDE SEQUENCE [LARGE SCALE GENOMIC DNA]</scope>
    <source>
        <strain evidence="9">SGD-1123</strain>
    </source>
</reference>
<dbReference type="InterPro" id="IPR011620">
    <property type="entry name" value="Sig_transdc_His_kinase_LytS_TM"/>
</dbReference>
<dbReference type="Pfam" id="PF07694">
    <property type="entry name" value="5TM-5TMR_LYT"/>
    <property type="match status" value="1"/>
</dbReference>
<feature type="transmembrane region" description="Helical" evidence="6">
    <location>
        <begin position="34"/>
        <end position="57"/>
    </location>
</feature>
<dbReference type="PANTHER" id="PTHR45138">
    <property type="entry name" value="REGULATORY COMPONENTS OF SENSORY TRANSDUCTION SYSTEM"/>
    <property type="match status" value="1"/>
</dbReference>
<dbReference type="NCBIfam" id="TIGR00254">
    <property type="entry name" value="GGDEF"/>
    <property type="match status" value="1"/>
</dbReference>
<evidence type="ECO:0000256" key="2">
    <source>
        <dbReference type="ARBA" id="ARBA00022475"/>
    </source>
</evidence>
<feature type="transmembrane region" description="Helical" evidence="6">
    <location>
        <begin position="5"/>
        <end position="22"/>
    </location>
</feature>
<dbReference type="GO" id="GO:1902201">
    <property type="term" value="P:negative regulation of bacterial-type flagellum-dependent cell motility"/>
    <property type="evidence" value="ECO:0007669"/>
    <property type="project" value="TreeGrafter"/>
</dbReference>
<keyword evidence="4 6" id="KW-1133">Transmembrane helix</keyword>
<organism evidence="8 9">
    <name type="scientific">[Bacillus] enclensis</name>
    <dbReference type="NCBI Taxonomy" id="1402860"/>
    <lineage>
        <taxon>Bacteria</taxon>
        <taxon>Bacillati</taxon>
        <taxon>Bacillota</taxon>
        <taxon>Bacilli</taxon>
        <taxon>Bacillales</taxon>
        <taxon>Bacillaceae</taxon>
        <taxon>Rossellomorea</taxon>
    </lineage>
</organism>
<dbReference type="OrthoDB" id="9759607at2"/>
<accession>A0A1C3YQ30</accession>
<feature type="transmembrane region" description="Helical" evidence="6">
    <location>
        <begin position="133"/>
        <end position="151"/>
    </location>
</feature>
<dbReference type="GO" id="GO:0005886">
    <property type="term" value="C:plasma membrane"/>
    <property type="evidence" value="ECO:0007669"/>
    <property type="project" value="UniProtKB-SubCell"/>
</dbReference>
<evidence type="ECO:0000256" key="5">
    <source>
        <dbReference type="ARBA" id="ARBA00023136"/>
    </source>
</evidence>
<dbReference type="CDD" id="cd01949">
    <property type="entry name" value="GGDEF"/>
    <property type="match status" value="1"/>
</dbReference>
<evidence type="ECO:0000256" key="6">
    <source>
        <dbReference type="SAM" id="Phobius"/>
    </source>
</evidence>
<dbReference type="InterPro" id="IPR000160">
    <property type="entry name" value="GGDEF_dom"/>
</dbReference>
<dbReference type="GO" id="GO:0000155">
    <property type="term" value="F:phosphorelay sensor kinase activity"/>
    <property type="evidence" value="ECO:0007669"/>
    <property type="project" value="InterPro"/>
</dbReference>
<dbReference type="SUPFAM" id="SSF55073">
    <property type="entry name" value="Nucleotide cyclase"/>
    <property type="match status" value="1"/>
</dbReference>
<dbReference type="GO" id="GO:0052621">
    <property type="term" value="F:diguanylate cyclase activity"/>
    <property type="evidence" value="ECO:0007669"/>
    <property type="project" value="TreeGrafter"/>
</dbReference>
<dbReference type="PANTHER" id="PTHR45138:SF9">
    <property type="entry name" value="DIGUANYLATE CYCLASE DGCM-RELATED"/>
    <property type="match status" value="1"/>
</dbReference>
<keyword evidence="3 6" id="KW-0812">Transmembrane</keyword>
<evidence type="ECO:0000313" key="9">
    <source>
        <dbReference type="Proteomes" id="UP000181997"/>
    </source>
</evidence>
<gene>
    <name evidence="8" type="ORF">GA0061094_0037</name>
</gene>
<dbReference type="EMBL" id="FMAU01000001">
    <property type="protein sequence ID" value="SCB72128.1"/>
    <property type="molecule type" value="Genomic_DNA"/>
</dbReference>